<gene>
    <name evidence="5" type="ORF">FOA43_001977</name>
</gene>
<dbReference type="Gene3D" id="2.60.40.1390">
    <property type="entry name" value="NDT80 DNA-binding domain"/>
    <property type="match status" value="1"/>
</dbReference>
<dbReference type="InterPro" id="IPR052605">
    <property type="entry name" value="Fungal_trans_regulator"/>
</dbReference>
<dbReference type="PANTHER" id="PTHR35144">
    <property type="entry name" value="MEIOSIS-SPECIFIC TRANSCRIPTION FACTOR NDT80"/>
    <property type="match status" value="1"/>
</dbReference>
<dbReference type="InterPro" id="IPR008967">
    <property type="entry name" value="p53-like_TF_DNA-bd_sf"/>
</dbReference>
<keyword evidence="6" id="KW-1185">Reference proteome</keyword>
<reference evidence="5" key="1">
    <citation type="submission" date="2020-10" db="EMBL/GenBank/DDBJ databases">
        <authorList>
            <person name="Roach M.J.R."/>
        </authorList>
    </citation>
    <scope>NUCLEOTIDE SEQUENCE</scope>
    <source>
        <strain evidence="5">CBS 1945</strain>
    </source>
</reference>
<name>A0A875S2S3_EENNA</name>
<evidence type="ECO:0000313" key="5">
    <source>
        <dbReference type="EMBL" id="QPG74645.1"/>
    </source>
</evidence>
<dbReference type="GO" id="GO:0045944">
    <property type="term" value="P:positive regulation of transcription by RNA polymerase II"/>
    <property type="evidence" value="ECO:0007669"/>
    <property type="project" value="TreeGrafter"/>
</dbReference>
<dbReference type="PROSITE" id="PS51517">
    <property type="entry name" value="NDT80"/>
    <property type="match status" value="1"/>
</dbReference>
<dbReference type="GO" id="GO:0000228">
    <property type="term" value="C:nuclear chromosome"/>
    <property type="evidence" value="ECO:0007669"/>
    <property type="project" value="TreeGrafter"/>
</dbReference>
<keyword evidence="1 2" id="KW-0238">DNA-binding</keyword>
<dbReference type="GeneID" id="62195378"/>
<dbReference type="InterPro" id="IPR037141">
    <property type="entry name" value="NDT80_DNA-bd_dom_sf"/>
</dbReference>
<dbReference type="GO" id="GO:0051321">
    <property type="term" value="P:meiotic cell cycle"/>
    <property type="evidence" value="ECO:0007669"/>
    <property type="project" value="TreeGrafter"/>
</dbReference>
<feature type="domain" description="NDT80" evidence="4">
    <location>
        <begin position="188"/>
        <end position="416"/>
    </location>
</feature>
<organism evidence="5 6">
    <name type="scientific">Eeniella nana</name>
    <name type="common">Yeast</name>
    <name type="synonym">Brettanomyces nanus</name>
    <dbReference type="NCBI Taxonomy" id="13502"/>
    <lineage>
        <taxon>Eukaryota</taxon>
        <taxon>Fungi</taxon>
        <taxon>Dikarya</taxon>
        <taxon>Ascomycota</taxon>
        <taxon>Saccharomycotina</taxon>
        <taxon>Pichiomycetes</taxon>
        <taxon>Pichiales</taxon>
        <taxon>Pichiaceae</taxon>
        <taxon>Brettanomyces</taxon>
    </lineage>
</organism>
<dbReference type="InterPro" id="IPR024061">
    <property type="entry name" value="NDT80_DNA-bd_dom"/>
</dbReference>
<feature type="DNA-binding region" description="NDT80" evidence="2">
    <location>
        <begin position="188"/>
        <end position="416"/>
    </location>
</feature>
<protein>
    <recommendedName>
        <fullName evidence="4">NDT80 domain-containing protein</fullName>
    </recommendedName>
</protein>
<evidence type="ECO:0000259" key="4">
    <source>
        <dbReference type="PROSITE" id="PS51517"/>
    </source>
</evidence>
<dbReference type="Pfam" id="PF05224">
    <property type="entry name" value="NDT80_PhoG"/>
    <property type="match status" value="1"/>
</dbReference>
<dbReference type="RefSeq" id="XP_038778210.1">
    <property type="nucleotide sequence ID" value="XM_038922282.1"/>
</dbReference>
<dbReference type="GO" id="GO:0003677">
    <property type="term" value="F:DNA binding"/>
    <property type="evidence" value="ECO:0007669"/>
    <property type="project" value="UniProtKB-KW"/>
</dbReference>
<evidence type="ECO:0000313" key="6">
    <source>
        <dbReference type="Proteomes" id="UP000662931"/>
    </source>
</evidence>
<dbReference type="KEGG" id="bnn:FOA43_001977"/>
<feature type="region of interest" description="Disordered" evidence="3">
    <location>
        <begin position="191"/>
        <end position="213"/>
    </location>
</feature>
<dbReference type="OrthoDB" id="4117572at2759"/>
<evidence type="ECO:0000256" key="1">
    <source>
        <dbReference type="ARBA" id="ARBA00023125"/>
    </source>
</evidence>
<evidence type="ECO:0000256" key="2">
    <source>
        <dbReference type="PROSITE-ProRule" id="PRU00850"/>
    </source>
</evidence>
<dbReference type="PANTHER" id="PTHR35144:SF1">
    <property type="entry name" value="PROTEIN PACG"/>
    <property type="match status" value="1"/>
</dbReference>
<evidence type="ECO:0000256" key="3">
    <source>
        <dbReference type="SAM" id="MobiDB-lite"/>
    </source>
</evidence>
<dbReference type="GO" id="GO:0003700">
    <property type="term" value="F:DNA-binding transcription factor activity"/>
    <property type="evidence" value="ECO:0007669"/>
    <property type="project" value="UniProtKB-UniRule"/>
</dbReference>
<dbReference type="EMBL" id="CP064813">
    <property type="protein sequence ID" value="QPG74645.1"/>
    <property type="molecule type" value="Genomic_DNA"/>
</dbReference>
<accession>A0A875S2S3</accession>
<dbReference type="Proteomes" id="UP000662931">
    <property type="component" value="Chromosome 2"/>
</dbReference>
<proteinExistence type="predicted"/>
<sequence length="517" mass="58104">MNDEFAQFFLPGLEFDDTLFTSLSRQPSIRSVSDNSEKPILITSRTGSDDISVVDDTVFPDIRGVRTSHYSSLVPLEASEASPRTRQAVFHQDYDGGSAVKYQQASSTSTSFPQDLWGLSFPPSQIYTPSSMTSISQWLGSDSRSPIGLHANDSNASIRALDEIGMPIYQTSPNQDSLAKNRSLSAKKLKNVTETSNKSESCHQKGNPLALKTVPPPSVPQLINVSGEPVFFSASGNLDGRFYSSNKYLATSKKDEFPIACYRRNYIVLETVLEFSDLPHVLICEDGSRCKVRSIKMSVSSSSNFSSSPVDLSLFINHKKSIKAPQGLQETLMESSTIALDPSKGKQKIVLNRFQFKKATPNNGKRVIKDYYYLDVRIDLVVLGSDGIEKEASLTMLKSNAISVRGRNPSFYNDKMDIFIKEDEHGKTLRKRLSKPLVPQKVTEENKTPQNITLKIHSRYKYFPIKSNYYLPPLRAYYLPHSAAHREVKVDDLRLKRRMSNVPTYNFFIRRKDKVTS</sequence>
<dbReference type="SUPFAM" id="SSF49417">
    <property type="entry name" value="p53-like transcription factors"/>
    <property type="match status" value="1"/>
</dbReference>
<dbReference type="AlphaFoldDB" id="A0A875S2S3"/>